<dbReference type="Gene3D" id="3.30.450.20">
    <property type="entry name" value="PAS domain"/>
    <property type="match status" value="2"/>
</dbReference>
<dbReference type="SUPFAM" id="SSF55781">
    <property type="entry name" value="GAF domain-like"/>
    <property type="match status" value="2"/>
</dbReference>
<dbReference type="InterPro" id="IPR035965">
    <property type="entry name" value="PAS-like_dom_sf"/>
</dbReference>
<keyword evidence="5" id="KW-0547">Nucleotide-binding</keyword>
<dbReference type="InterPro" id="IPR036457">
    <property type="entry name" value="PPM-type-like_dom_sf"/>
</dbReference>
<dbReference type="AlphaFoldDB" id="A0A917ZP75"/>
<dbReference type="Proteomes" id="UP000641932">
    <property type="component" value="Unassembled WGS sequence"/>
</dbReference>
<keyword evidence="10" id="KW-0904">Protein phosphatase</keyword>
<keyword evidence="8" id="KW-0067">ATP-binding</keyword>
<protein>
    <recommendedName>
        <fullName evidence="1">protein-serine/threonine phosphatase</fullName>
        <ecNumber evidence="1">3.1.3.16</ecNumber>
    </recommendedName>
    <alternativeName>
        <fullName evidence="15">Protein-serine/threonine phosphatase</fullName>
    </alternativeName>
    <alternativeName>
        <fullName evidence="14">Serine/threonine-protein kinase</fullName>
    </alternativeName>
</protein>
<evidence type="ECO:0000256" key="11">
    <source>
        <dbReference type="ARBA" id="ARBA00023211"/>
    </source>
</evidence>
<dbReference type="Pfam" id="PF07228">
    <property type="entry name" value="SpoIIE"/>
    <property type="match status" value="1"/>
</dbReference>
<dbReference type="InterPro" id="IPR000014">
    <property type="entry name" value="PAS"/>
</dbReference>
<dbReference type="EMBL" id="BMMS01000010">
    <property type="protein sequence ID" value="GGO87775.1"/>
    <property type="molecule type" value="Genomic_DNA"/>
</dbReference>
<dbReference type="InterPro" id="IPR003018">
    <property type="entry name" value="GAF"/>
</dbReference>
<dbReference type="GO" id="GO:0004722">
    <property type="term" value="F:protein serine/threonine phosphatase activity"/>
    <property type="evidence" value="ECO:0007669"/>
    <property type="project" value="UniProtKB-EC"/>
</dbReference>
<evidence type="ECO:0000256" key="14">
    <source>
        <dbReference type="ARBA" id="ARBA00075117"/>
    </source>
</evidence>
<comment type="caution">
    <text evidence="17">The sequence shown here is derived from an EMBL/GenBank/DDBJ whole genome shotgun (WGS) entry which is preliminary data.</text>
</comment>
<dbReference type="Pfam" id="PF08448">
    <property type="entry name" value="PAS_4"/>
    <property type="match status" value="1"/>
</dbReference>
<organism evidence="17 18">
    <name type="scientific">Wenjunlia tyrosinilytica</name>
    <dbReference type="NCBI Taxonomy" id="1544741"/>
    <lineage>
        <taxon>Bacteria</taxon>
        <taxon>Bacillati</taxon>
        <taxon>Actinomycetota</taxon>
        <taxon>Actinomycetes</taxon>
        <taxon>Kitasatosporales</taxon>
        <taxon>Streptomycetaceae</taxon>
        <taxon>Wenjunlia</taxon>
    </lineage>
</organism>
<evidence type="ECO:0000256" key="5">
    <source>
        <dbReference type="ARBA" id="ARBA00022741"/>
    </source>
</evidence>
<proteinExistence type="predicted"/>
<evidence type="ECO:0000313" key="17">
    <source>
        <dbReference type="EMBL" id="GGO87775.1"/>
    </source>
</evidence>
<dbReference type="InterPro" id="IPR052016">
    <property type="entry name" value="Bact_Sigma-Reg"/>
</dbReference>
<evidence type="ECO:0000256" key="6">
    <source>
        <dbReference type="ARBA" id="ARBA00022777"/>
    </source>
</evidence>
<dbReference type="Gene3D" id="3.60.40.10">
    <property type="entry name" value="PPM-type phosphatase domain"/>
    <property type="match status" value="1"/>
</dbReference>
<evidence type="ECO:0000256" key="10">
    <source>
        <dbReference type="ARBA" id="ARBA00022912"/>
    </source>
</evidence>
<evidence type="ECO:0000256" key="7">
    <source>
        <dbReference type="ARBA" id="ARBA00022801"/>
    </source>
</evidence>
<keyword evidence="6" id="KW-0418">Kinase</keyword>
<dbReference type="CDD" id="cd00130">
    <property type="entry name" value="PAS"/>
    <property type="match status" value="2"/>
</dbReference>
<dbReference type="InterPro" id="IPR029016">
    <property type="entry name" value="GAF-like_dom_sf"/>
</dbReference>
<dbReference type="SMART" id="SM00065">
    <property type="entry name" value="GAF"/>
    <property type="match status" value="1"/>
</dbReference>
<dbReference type="FunFam" id="3.60.40.10:FF:000005">
    <property type="entry name" value="Serine/threonine protein phosphatase"/>
    <property type="match status" value="1"/>
</dbReference>
<comment type="catalytic activity">
    <reaction evidence="12">
        <text>O-phospho-L-seryl-[protein] + H2O = L-seryl-[protein] + phosphate</text>
        <dbReference type="Rhea" id="RHEA:20629"/>
        <dbReference type="Rhea" id="RHEA-COMP:9863"/>
        <dbReference type="Rhea" id="RHEA-COMP:11604"/>
        <dbReference type="ChEBI" id="CHEBI:15377"/>
        <dbReference type="ChEBI" id="CHEBI:29999"/>
        <dbReference type="ChEBI" id="CHEBI:43474"/>
        <dbReference type="ChEBI" id="CHEBI:83421"/>
        <dbReference type="EC" id="3.1.3.16"/>
    </reaction>
</comment>
<evidence type="ECO:0000259" key="16">
    <source>
        <dbReference type="PROSITE" id="PS50112"/>
    </source>
</evidence>
<name>A0A917ZP75_9ACTN</name>
<gene>
    <name evidence="17" type="ORF">GCM10012280_27020</name>
</gene>
<comment type="function">
    <text evidence="13">Primarily acts as an independent SigF regulator that is sensitive to the osmosensory signal, mediating the cross talk of PknD with the SigF regulon. Possesses both phosphatase and kinase activities. The kinase domain functions as a classic anti-sigma factor-like kinase to phosphorylate the anti-anti-sigma factor domain at the canonical regulatory site, and the phosphatase domain antagonizes this activity.</text>
</comment>
<accession>A0A917ZP75</accession>
<feature type="domain" description="PAS" evidence="16">
    <location>
        <begin position="282"/>
        <end position="318"/>
    </location>
</feature>
<dbReference type="GO" id="GO:0016301">
    <property type="term" value="F:kinase activity"/>
    <property type="evidence" value="ECO:0007669"/>
    <property type="project" value="UniProtKB-KW"/>
</dbReference>
<keyword evidence="3" id="KW-0808">Transferase</keyword>
<dbReference type="GO" id="GO:0046872">
    <property type="term" value="F:metal ion binding"/>
    <property type="evidence" value="ECO:0007669"/>
    <property type="project" value="UniProtKB-KW"/>
</dbReference>
<keyword evidence="2" id="KW-0597">Phosphoprotein</keyword>
<evidence type="ECO:0000256" key="9">
    <source>
        <dbReference type="ARBA" id="ARBA00022842"/>
    </source>
</evidence>
<dbReference type="GO" id="GO:0005524">
    <property type="term" value="F:ATP binding"/>
    <property type="evidence" value="ECO:0007669"/>
    <property type="project" value="UniProtKB-KW"/>
</dbReference>
<keyword evidence="4" id="KW-0479">Metal-binding</keyword>
<dbReference type="SMART" id="SM00331">
    <property type="entry name" value="PP2C_SIG"/>
    <property type="match status" value="1"/>
</dbReference>
<keyword evidence="9" id="KW-0460">Magnesium</keyword>
<evidence type="ECO:0000256" key="13">
    <source>
        <dbReference type="ARBA" id="ARBA00056274"/>
    </source>
</evidence>
<reference evidence="17" key="2">
    <citation type="submission" date="2020-09" db="EMBL/GenBank/DDBJ databases">
        <authorList>
            <person name="Sun Q."/>
            <person name="Zhou Y."/>
        </authorList>
    </citation>
    <scope>NUCLEOTIDE SEQUENCE</scope>
    <source>
        <strain evidence="17">CGMCC 4.7201</strain>
    </source>
</reference>
<dbReference type="Pfam" id="PF13185">
    <property type="entry name" value="GAF_2"/>
    <property type="match status" value="2"/>
</dbReference>
<evidence type="ECO:0000256" key="2">
    <source>
        <dbReference type="ARBA" id="ARBA00022553"/>
    </source>
</evidence>
<dbReference type="InterPro" id="IPR013655">
    <property type="entry name" value="PAS_fold_3"/>
</dbReference>
<dbReference type="Gene3D" id="3.30.450.40">
    <property type="match status" value="2"/>
</dbReference>
<evidence type="ECO:0000256" key="4">
    <source>
        <dbReference type="ARBA" id="ARBA00022723"/>
    </source>
</evidence>
<dbReference type="InterPro" id="IPR001932">
    <property type="entry name" value="PPM-type_phosphatase-like_dom"/>
</dbReference>
<sequence>MLAEGLLRAVRAVEGYGGGVYLRSGNRRSLVLALVAGVPRSLLRAWWRIPVSGAVPAAEAYRTGRSIYLADAGETMRRFPQMSVGLPYPFASLYIPVRDGGEIVGVLVVLRAASHWTGLTAAERRRLRGAANRVGYGLTTLSREGRAVDYDADPVAIRMPAGAAAQVRVGMFDWDMAGGGISADDEACAIFGVDPSAFTGSLRQLASRVLPDDANEIRAVVREAHEQGRVLARRLRLAAPDGTVRPVEVWGQVPDRAEGEPRHLVGAVLDLGSGILAAEAAERLPDGIFSLDGDGRLTYANHGLEVLLRVDREELLGRYPWEVLPWLSDPAYEDRYRAAMLSQEPTSFMVCHPRGEWLAFVLYPDVHGLTGRVVPTGPPKDEARAHAADPSMFEAPGAPAVTVARAGALYHVVQMASVLTEAVTVREVCAVVADQLLPAFGGQEVALYLISDRRMHLAWQSGYPEGFLDRFEGVPLDARLPGVDALTSGVPIFFESERHLLSAYPGIPLDRMRSWAFLPLIASSHPVGSCILGFDTPHSFTTDERAALTALGGLVAQAVERARLYDAEFTLARGLQHALLPHRLPTITGVETAARYVPGTQGMEIGGDWYDVIQTSRGVAVVVGDVEGHNVAAAATMGQLRSAAHAFAASGAAPEDVVRRTNDHLVDLDAGLMASCVYVELDPGSGRAQIVRAGHPPPLLRHPHGPADVLEIAGGTLLGVDRQASFPVTKLDLSAGSVLAMYTDGLVEQAGQDIEEGIELLRSSFAHLPAMDLESTAERLVQSARRSTDRPDDAALLLTAYVGTGEGSG</sequence>
<evidence type="ECO:0000256" key="8">
    <source>
        <dbReference type="ARBA" id="ARBA00022840"/>
    </source>
</evidence>
<dbReference type="SUPFAM" id="SSF55785">
    <property type="entry name" value="PYP-like sensor domain (PAS domain)"/>
    <property type="match status" value="2"/>
</dbReference>
<evidence type="ECO:0000256" key="15">
    <source>
        <dbReference type="ARBA" id="ARBA00081350"/>
    </source>
</evidence>
<dbReference type="InterPro" id="IPR013656">
    <property type="entry name" value="PAS_4"/>
</dbReference>
<dbReference type="PROSITE" id="PS50112">
    <property type="entry name" value="PAS"/>
    <property type="match status" value="1"/>
</dbReference>
<dbReference type="Pfam" id="PF08447">
    <property type="entry name" value="PAS_3"/>
    <property type="match status" value="1"/>
</dbReference>
<dbReference type="PANTHER" id="PTHR43156:SF2">
    <property type="entry name" value="STAGE II SPORULATION PROTEIN E"/>
    <property type="match status" value="1"/>
</dbReference>
<dbReference type="SUPFAM" id="SSF81606">
    <property type="entry name" value="PP2C-like"/>
    <property type="match status" value="1"/>
</dbReference>
<keyword evidence="7" id="KW-0378">Hydrolase</keyword>
<evidence type="ECO:0000256" key="3">
    <source>
        <dbReference type="ARBA" id="ARBA00022679"/>
    </source>
</evidence>
<reference evidence="17" key="1">
    <citation type="journal article" date="2014" name="Int. J. Syst. Evol. Microbiol.">
        <title>Complete genome sequence of Corynebacterium casei LMG S-19264T (=DSM 44701T), isolated from a smear-ripened cheese.</title>
        <authorList>
            <consortium name="US DOE Joint Genome Institute (JGI-PGF)"/>
            <person name="Walter F."/>
            <person name="Albersmeier A."/>
            <person name="Kalinowski J."/>
            <person name="Ruckert C."/>
        </authorList>
    </citation>
    <scope>NUCLEOTIDE SEQUENCE</scope>
    <source>
        <strain evidence="17">CGMCC 4.7201</strain>
    </source>
</reference>
<evidence type="ECO:0000256" key="12">
    <source>
        <dbReference type="ARBA" id="ARBA00047761"/>
    </source>
</evidence>
<keyword evidence="18" id="KW-1185">Reference proteome</keyword>
<keyword evidence="11" id="KW-0464">Manganese</keyword>
<dbReference type="SMART" id="SM00091">
    <property type="entry name" value="PAS"/>
    <property type="match status" value="2"/>
</dbReference>
<dbReference type="EC" id="3.1.3.16" evidence="1"/>
<dbReference type="PANTHER" id="PTHR43156">
    <property type="entry name" value="STAGE II SPORULATION PROTEIN E-RELATED"/>
    <property type="match status" value="1"/>
</dbReference>
<evidence type="ECO:0000313" key="18">
    <source>
        <dbReference type="Proteomes" id="UP000641932"/>
    </source>
</evidence>
<evidence type="ECO:0000256" key="1">
    <source>
        <dbReference type="ARBA" id="ARBA00013081"/>
    </source>
</evidence>